<dbReference type="Proteomes" id="UP000232883">
    <property type="component" value="Chromosome"/>
</dbReference>
<dbReference type="InterPro" id="IPR036380">
    <property type="entry name" value="Isochorismatase-like_sf"/>
</dbReference>
<dbReference type="Pfam" id="PF00857">
    <property type="entry name" value="Isochorismatase"/>
    <property type="match status" value="1"/>
</dbReference>
<dbReference type="InterPro" id="IPR000868">
    <property type="entry name" value="Isochorismatase-like_dom"/>
</dbReference>
<keyword evidence="1 3" id="KW-0378">Hydrolase</keyword>
<dbReference type="PANTHER" id="PTHR43540">
    <property type="entry name" value="PEROXYUREIDOACRYLATE/UREIDOACRYLATE AMIDOHYDROLASE-RELATED"/>
    <property type="match status" value="1"/>
</dbReference>
<dbReference type="KEGG" id="spir:CWM47_23705"/>
<protein>
    <submittedName>
        <fullName evidence="3">Hydrolase</fullName>
    </submittedName>
</protein>
<evidence type="ECO:0000256" key="1">
    <source>
        <dbReference type="ARBA" id="ARBA00022801"/>
    </source>
</evidence>
<name>A0A2K8Z3Y2_9BACT</name>
<gene>
    <name evidence="3" type="ORF">CWM47_23705</name>
</gene>
<sequence length="200" mass="21438">MMMTAIDKQTALVLIDLQKGIASGDKAHPVPGILANASRLKAAFRQTQLPVVIVHVEPIGAPASLVRSEKGNFPKDAAGQQQALQKMRADGFFDIVDPVKPEPGDLQITKENWDAFYNTPLHDELQKLSVTGIVLAGISTSIGVEGTARSANQRGYNVTFATDAMTDTVAAAHENSLTYIFPRIGELATTDEIITKLGGR</sequence>
<dbReference type="GO" id="GO:0016787">
    <property type="term" value="F:hydrolase activity"/>
    <property type="evidence" value="ECO:0007669"/>
    <property type="project" value="UniProtKB-KW"/>
</dbReference>
<dbReference type="OrthoDB" id="9796485at2"/>
<organism evidence="3 4">
    <name type="scientific">Spirosoma pollinicola</name>
    <dbReference type="NCBI Taxonomy" id="2057025"/>
    <lineage>
        <taxon>Bacteria</taxon>
        <taxon>Pseudomonadati</taxon>
        <taxon>Bacteroidota</taxon>
        <taxon>Cytophagia</taxon>
        <taxon>Cytophagales</taxon>
        <taxon>Cytophagaceae</taxon>
        <taxon>Spirosoma</taxon>
    </lineage>
</organism>
<dbReference type="CDD" id="cd00431">
    <property type="entry name" value="cysteine_hydrolases"/>
    <property type="match status" value="1"/>
</dbReference>
<dbReference type="InterPro" id="IPR050272">
    <property type="entry name" value="Isochorismatase-like_hydrls"/>
</dbReference>
<evidence type="ECO:0000313" key="3">
    <source>
        <dbReference type="EMBL" id="AUD04587.1"/>
    </source>
</evidence>
<proteinExistence type="predicted"/>
<feature type="domain" description="Isochorismatase-like" evidence="2">
    <location>
        <begin position="10"/>
        <end position="192"/>
    </location>
</feature>
<evidence type="ECO:0000259" key="2">
    <source>
        <dbReference type="Pfam" id="PF00857"/>
    </source>
</evidence>
<dbReference type="Gene3D" id="3.40.50.850">
    <property type="entry name" value="Isochorismatase-like"/>
    <property type="match status" value="1"/>
</dbReference>
<keyword evidence="4" id="KW-1185">Reference proteome</keyword>
<dbReference type="EMBL" id="CP025096">
    <property type="protein sequence ID" value="AUD04587.1"/>
    <property type="molecule type" value="Genomic_DNA"/>
</dbReference>
<dbReference type="PANTHER" id="PTHR43540:SF7">
    <property type="entry name" value="ISOCHORISMATASE FAMILY PROTEIN YECD"/>
    <property type="match status" value="1"/>
</dbReference>
<dbReference type="AlphaFoldDB" id="A0A2K8Z3Y2"/>
<evidence type="ECO:0000313" key="4">
    <source>
        <dbReference type="Proteomes" id="UP000232883"/>
    </source>
</evidence>
<accession>A0A2K8Z3Y2</accession>
<dbReference type="SUPFAM" id="SSF52499">
    <property type="entry name" value="Isochorismatase-like hydrolases"/>
    <property type="match status" value="1"/>
</dbReference>
<reference evidence="3 4" key="1">
    <citation type="submission" date="2017-11" db="EMBL/GenBank/DDBJ databases">
        <title>Taxonomic description and genome sequences of Spirosoma HA7 sp. nov., isolated from pollen microhabitat of Corylus avellana.</title>
        <authorList>
            <person name="Ambika Manirajan B."/>
            <person name="Suarez C."/>
            <person name="Ratering S."/>
            <person name="Geissler-Plaum R."/>
            <person name="Cardinale M."/>
            <person name="Sylvia S."/>
        </authorList>
    </citation>
    <scope>NUCLEOTIDE SEQUENCE [LARGE SCALE GENOMIC DNA]</scope>
    <source>
        <strain evidence="3 4">HA7</strain>
    </source>
</reference>